<dbReference type="PROSITE" id="PS51257">
    <property type="entry name" value="PROKAR_LIPOPROTEIN"/>
    <property type="match status" value="1"/>
</dbReference>
<gene>
    <name evidence="1" type="ORF">Lgee_1767</name>
</gene>
<dbReference type="RefSeq" id="WP_028387140.1">
    <property type="nucleotide sequence ID" value="NZ_CAAAHN010000003.1"/>
</dbReference>
<dbReference type="STRING" id="45065.Lgee_1767"/>
<dbReference type="SUPFAM" id="SSF56925">
    <property type="entry name" value="OMPA-like"/>
    <property type="match status" value="1"/>
</dbReference>
<name>A0A0W0TPH0_9GAMM</name>
<dbReference type="InterPro" id="IPR011250">
    <property type="entry name" value="OMP/PagP_B-barrel"/>
</dbReference>
<dbReference type="EMBL" id="LNYC01000070">
    <property type="protein sequence ID" value="KTC97446.1"/>
    <property type="molecule type" value="Genomic_DNA"/>
</dbReference>
<keyword evidence="2" id="KW-1185">Reference proteome</keyword>
<accession>A0A0W0TPH0</accession>
<dbReference type="OrthoDB" id="5647782at2"/>
<organism evidence="1 2">
    <name type="scientific">Legionella geestiana</name>
    <dbReference type="NCBI Taxonomy" id="45065"/>
    <lineage>
        <taxon>Bacteria</taxon>
        <taxon>Pseudomonadati</taxon>
        <taxon>Pseudomonadota</taxon>
        <taxon>Gammaproteobacteria</taxon>
        <taxon>Legionellales</taxon>
        <taxon>Legionellaceae</taxon>
        <taxon>Legionella</taxon>
    </lineage>
</organism>
<dbReference type="Gene3D" id="2.40.160.20">
    <property type="match status" value="1"/>
</dbReference>
<proteinExistence type="predicted"/>
<dbReference type="AlphaFoldDB" id="A0A0W0TPH0"/>
<dbReference type="Proteomes" id="UP000054785">
    <property type="component" value="Unassembled WGS sequence"/>
</dbReference>
<dbReference type="PATRIC" id="fig|45065.4.peg.1918"/>
<sequence>MKHRFWQVATAAILTTQACAGTMASAAVSKEWNWVGSVALGPVWARAGETQTFFLAPEIEKTWVAQKSSKAIASGELFLGVQKTLSPEWLLQAGIVGAATGNASLQGLIWDDGDPQFENYRYTYSVRSSRLGIKGKLILDKNYPVMPWVSASVGAGFNQAHRYKDTPLIFEALPNPAFTDRTQTAFAYTLGAGIQKSFYQNWQAGIGYEFADWGKSALGRAPEQTLNSGLSLQHLYTNGFMVNIAYVA</sequence>
<protein>
    <submittedName>
        <fullName evidence="1">Uncharacterized protein</fullName>
    </submittedName>
</protein>
<evidence type="ECO:0000313" key="2">
    <source>
        <dbReference type="Proteomes" id="UP000054785"/>
    </source>
</evidence>
<comment type="caution">
    <text evidence="1">The sequence shown here is derived from an EMBL/GenBank/DDBJ whole genome shotgun (WGS) entry which is preliminary data.</text>
</comment>
<reference evidence="1 2" key="1">
    <citation type="submission" date="2015-11" db="EMBL/GenBank/DDBJ databases">
        <title>Genomic analysis of 38 Legionella species identifies large and diverse effector repertoires.</title>
        <authorList>
            <person name="Burstein D."/>
            <person name="Amaro F."/>
            <person name="Zusman T."/>
            <person name="Lifshitz Z."/>
            <person name="Cohen O."/>
            <person name="Gilbert J.A."/>
            <person name="Pupko T."/>
            <person name="Shuman H.A."/>
            <person name="Segal G."/>
        </authorList>
    </citation>
    <scope>NUCLEOTIDE SEQUENCE [LARGE SCALE GENOMIC DNA]</scope>
    <source>
        <strain evidence="1 2">ATCC 49504</strain>
    </source>
</reference>
<evidence type="ECO:0000313" key="1">
    <source>
        <dbReference type="EMBL" id="KTC97446.1"/>
    </source>
</evidence>